<protein>
    <submittedName>
        <fullName evidence="1">Uncharacterized protein</fullName>
    </submittedName>
</protein>
<proteinExistence type="predicted"/>
<accession>A0ABY6AJ44</accession>
<dbReference type="Proteomes" id="UP001064504">
    <property type="component" value="Chromosome"/>
</dbReference>
<sequence length="98" mass="11132">MSHTSRKNRKVIVQTLRCVERDLILKVLTLINEAEATANNKFKSESISFEEHSPANAQYLMLFVFAELFDRLHDGDKDVGKIILKMEANRLGIDANLG</sequence>
<dbReference type="EMBL" id="CP104557">
    <property type="protein sequence ID" value="UXH37839.1"/>
    <property type="molecule type" value="Genomic_DNA"/>
</dbReference>
<evidence type="ECO:0000313" key="1">
    <source>
        <dbReference type="EMBL" id="UXH37839.1"/>
    </source>
</evidence>
<keyword evidence="2" id="KW-1185">Reference proteome</keyword>
<organism evidence="1 2">
    <name type="scientific">Pseudomonas promysalinigenes</name>
    <dbReference type="NCBI Taxonomy" id="485898"/>
    <lineage>
        <taxon>Bacteria</taxon>
        <taxon>Pseudomonadati</taxon>
        <taxon>Pseudomonadota</taxon>
        <taxon>Gammaproteobacteria</taxon>
        <taxon>Pseudomonadales</taxon>
        <taxon>Pseudomonadaceae</taxon>
        <taxon>Pseudomonas</taxon>
    </lineage>
</organism>
<evidence type="ECO:0000313" key="2">
    <source>
        <dbReference type="Proteomes" id="UP001064504"/>
    </source>
</evidence>
<name>A0ABY6AJ44_9PSED</name>
<reference evidence="1" key="1">
    <citation type="submission" date="2022-09" db="EMBL/GenBank/DDBJ databases">
        <title>Complete genome sequence of Pseudomonas promysalinigenes strain RL-WG26, a newly isolated PGPR with the potential for plant salinity stress alleviation.</title>
        <authorList>
            <person name="Ren L."/>
            <person name="Wang G."/>
            <person name="Hu H."/>
        </authorList>
    </citation>
    <scope>NUCLEOTIDE SEQUENCE</scope>
    <source>
        <strain evidence="1">RL-WG26</strain>
    </source>
</reference>
<gene>
    <name evidence="1" type="ORF">N5C08_12565</name>
</gene>
<dbReference type="RefSeq" id="WP_207869883.1">
    <property type="nucleotide sequence ID" value="NZ_CP104557.1"/>
</dbReference>